<dbReference type="InterPro" id="IPR001328">
    <property type="entry name" value="Pept_tRNA_hydro"/>
</dbReference>
<name>A0A1D9Q699_SCLS1</name>
<dbReference type="AlphaFoldDB" id="A0A1D9Q699"/>
<dbReference type="EMBL" id="CP017819">
    <property type="protein sequence ID" value="APA10455.1"/>
    <property type="molecule type" value="Genomic_DNA"/>
</dbReference>
<evidence type="ECO:0000256" key="3">
    <source>
        <dbReference type="ARBA" id="ARBA00022801"/>
    </source>
</evidence>
<feature type="compositionally biased region" description="Low complexity" evidence="6">
    <location>
        <begin position="97"/>
        <end position="107"/>
    </location>
</feature>
<dbReference type="GO" id="GO:0000049">
    <property type="term" value="F:tRNA binding"/>
    <property type="evidence" value="ECO:0007669"/>
    <property type="project" value="UniProtKB-KW"/>
</dbReference>
<keyword evidence="2" id="KW-0820">tRNA-binding</keyword>
<gene>
    <name evidence="7" type="ORF">sscle_06g052250</name>
</gene>
<dbReference type="PANTHER" id="PTHR17224">
    <property type="entry name" value="PEPTIDYL-TRNA HYDROLASE"/>
    <property type="match status" value="1"/>
</dbReference>
<dbReference type="VEuPathDB" id="FungiDB:sscle_06g052250"/>
<organism evidence="7 8">
    <name type="scientific">Sclerotinia sclerotiorum (strain ATCC 18683 / 1980 / Ss-1)</name>
    <name type="common">White mold</name>
    <name type="synonym">Whetzelinia sclerotiorum</name>
    <dbReference type="NCBI Taxonomy" id="665079"/>
    <lineage>
        <taxon>Eukaryota</taxon>
        <taxon>Fungi</taxon>
        <taxon>Dikarya</taxon>
        <taxon>Ascomycota</taxon>
        <taxon>Pezizomycotina</taxon>
        <taxon>Leotiomycetes</taxon>
        <taxon>Helotiales</taxon>
        <taxon>Sclerotiniaceae</taxon>
        <taxon>Sclerotinia</taxon>
    </lineage>
</organism>
<evidence type="ECO:0000256" key="5">
    <source>
        <dbReference type="ARBA" id="ARBA00038063"/>
    </source>
</evidence>
<feature type="region of interest" description="Disordered" evidence="6">
    <location>
        <begin position="97"/>
        <end position="128"/>
    </location>
</feature>
<protein>
    <recommendedName>
        <fullName evidence="1">peptidyl-tRNA hydrolase</fullName>
        <ecNumber evidence="1">3.1.1.29</ecNumber>
    </recommendedName>
</protein>
<dbReference type="EC" id="3.1.1.29" evidence="1"/>
<proteinExistence type="inferred from homology"/>
<keyword evidence="4" id="KW-0694">RNA-binding</keyword>
<dbReference type="SUPFAM" id="SSF53178">
    <property type="entry name" value="Peptidyl-tRNA hydrolase-like"/>
    <property type="match status" value="1"/>
</dbReference>
<feature type="compositionally biased region" description="Low complexity" evidence="6">
    <location>
        <begin position="54"/>
        <end position="75"/>
    </location>
</feature>
<feature type="compositionally biased region" description="Low complexity" evidence="6">
    <location>
        <begin position="115"/>
        <end position="128"/>
    </location>
</feature>
<dbReference type="PROSITE" id="PS01196">
    <property type="entry name" value="PEPT_TRNA_HYDROL_2"/>
    <property type="match status" value="1"/>
</dbReference>
<evidence type="ECO:0000256" key="4">
    <source>
        <dbReference type="ARBA" id="ARBA00022884"/>
    </source>
</evidence>
<sequence>MTQQNRVRCAQKNSRLTLPATEEPKKDLDNYILLQVRAQLQPPRQTTLQFSKQSGLLTPPSSLSSSRSSSPTSKTSTRKQRRQALLAQSLALELSASVIPNSNSNSKNKNKNKNNDPSENPPNIHITHNNLSNLTLNLTLTNPPTMPPSTRLLICSIGNPAPYTNTLHSAGHTILTLLSSTLSQPNFIKSRSHGNGLLSPGPIYTLWKSSSLMNISGTGVNAAWTTFLRESASSAAAECKLVVIHDEMELAPGKINVKPGSNSPKGHNGLKSIRDSLRGQPYTRIGIGIGRPESRDPRVVAGYVLRKMSAEEKRKIEGCVGKVVEELARLSGE</sequence>
<dbReference type="Proteomes" id="UP000177798">
    <property type="component" value="Chromosome 6"/>
</dbReference>
<dbReference type="OrthoDB" id="1711136at2759"/>
<feature type="region of interest" description="Disordered" evidence="6">
    <location>
        <begin position="54"/>
        <end position="83"/>
    </location>
</feature>
<evidence type="ECO:0000313" key="8">
    <source>
        <dbReference type="Proteomes" id="UP000177798"/>
    </source>
</evidence>
<keyword evidence="3" id="KW-0378">Hydrolase</keyword>
<comment type="similarity">
    <text evidence="5">Belongs to the PTH family.</text>
</comment>
<dbReference type="GO" id="GO:0004045">
    <property type="term" value="F:peptidyl-tRNA hydrolase activity"/>
    <property type="evidence" value="ECO:0007669"/>
    <property type="project" value="UniProtKB-EC"/>
</dbReference>
<reference evidence="8" key="1">
    <citation type="journal article" date="2017" name="Genome Biol. Evol.">
        <title>The complete genome sequence of the phytopathogenic fungus Sclerotinia sclerotiorum reveals insights into the genome architecture of broad host range pathogens.</title>
        <authorList>
            <person name="Derbyshire M."/>
            <person name="Denton-Giles M."/>
            <person name="Hegedus D."/>
            <person name="Seifbarghy S."/>
            <person name="Rollins J."/>
            <person name="van Kan J."/>
            <person name="Seidl M.F."/>
            <person name="Faino L."/>
            <person name="Mbengue M."/>
            <person name="Navaud O."/>
            <person name="Raffaele S."/>
            <person name="Hammond-Kosack K."/>
            <person name="Heard S."/>
            <person name="Oliver R."/>
        </authorList>
    </citation>
    <scope>NUCLEOTIDE SEQUENCE [LARGE SCALE GENOMIC DNA]</scope>
    <source>
        <strain evidence="8">ATCC 18683 / 1980 / Ss-1</strain>
    </source>
</reference>
<dbReference type="Pfam" id="PF01195">
    <property type="entry name" value="Pept_tRNA_hydro"/>
    <property type="match status" value="1"/>
</dbReference>
<evidence type="ECO:0000256" key="1">
    <source>
        <dbReference type="ARBA" id="ARBA00013260"/>
    </source>
</evidence>
<dbReference type="InterPro" id="IPR018171">
    <property type="entry name" value="Pept_tRNA_hydro_CS"/>
</dbReference>
<accession>A0A1D9Q699</accession>
<evidence type="ECO:0000256" key="2">
    <source>
        <dbReference type="ARBA" id="ARBA00022555"/>
    </source>
</evidence>
<dbReference type="Gene3D" id="3.40.50.1470">
    <property type="entry name" value="Peptidyl-tRNA hydrolase"/>
    <property type="match status" value="1"/>
</dbReference>
<dbReference type="NCBIfam" id="TIGR00447">
    <property type="entry name" value="pth"/>
    <property type="match status" value="1"/>
</dbReference>
<evidence type="ECO:0000313" key="7">
    <source>
        <dbReference type="EMBL" id="APA10455.1"/>
    </source>
</evidence>
<dbReference type="InterPro" id="IPR036416">
    <property type="entry name" value="Pept_tRNA_hydro_sf"/>
</dbReference>
<dbReference type="RefSeq" id="XP_001591597.1">
    <property type="nucleotide sequence ID" value="XM_001591547.1"/>
</dbReference>
<dbReference type="PANTHER" id="PTHR17224:SF1">
    <property type="entry name" value="PEPTIDYL-TRNA HYDROLASE"/>
    <property type="match status" value="1"/>
</dbReference>
<dbReference type="KEGG" id="ssl:SS1G_07043"/>
<evidence type="ECO:0000256" key="6">
    <source>
        <dbReference type="SAM" id="MobiDB-lite"/>
    </source>
</evidence>